<keyword evidence="1" id="KW-1133">Transmembrane helix</keyword>
<organism evidence="2 3">
    <name type="scientific">Tagetes erecta</name>
    <name type="common">African marigold</name>
    <dbReference type="NCBI Taxonomy" id="13708"/>
    <lineage>
        <taxon>Eukaryota</taxon>
        <taxon>Viridiplantae</taxon>
        <taxon>Streptophyta</taxon>
        <taxon>Embryophyta</taxon>
        <taxon>Tracheophyta</taxon>
        <taxon>Spermatophyta</taxon>
        <taxon>Magnoliopsida</taxon>
        <taxon>eudicotyledons</taxon>
        <taxon>Gunneridae</taxon>
        <taxon>Pentapetalae</taxon>
        <taxon>asterids</taxon>
        <taxon>campanulids</taxon>
        <taxon>Asterales</taxon>
        <taxon>Asteraceae</taxon>
        <taxon>Asteroideae</taxon>
        <taxon>Heliantheae alliance</taxon>
        <taxon>Tageteae</taxon>
        <taxon>Tagetes</taxon>
    </lineage>
</organism>
<gene>
    <name evidence="2" type="ORF">QVD17_20331</name>
</gene>
<sequence length="141" mass="15838">MKLLFSSSSSNLLIDIIRFFSLNSNLPTSPDRKRCVGSQQLMLANGTLLQMGGDGAGIKKIQTLSLPTWKEMKDIELAEARCLVHFQFLEDTRNKEADTLYLFVCGGAEFGALICWSSFVAMNEETRYSHDHLVTPLYRPS</sequence>
<accession>A0AAD8KLJ4</accession>
<reference evidence="2" key="1">
    <citation type="journal article" date="2023" name="bioRxiv">
        <title>Improved chromosome-level genome assembly for marigold (Tagetes erecta).</title>
        <authorList>
            <person name="Jiang F."/>
            <person name="Yuan L."/>
            <person name="Wang S."/>
            <person name="Wang H."/>
            <person name="Xu D."/>
            <person name="Wang A."/>
            <person name="Fan W."/>
        </authorList>
    </citation>
    <scope>NUCLEOTIDE SEQUENCE</scope>
    <source>
        <strain evidence="2">WSJ</strain>
        <tissue evidence="2">Leaf</tissue>
    </source>
</reference>
<evidence type="ECO:0000256" key="1">
    <source>
        <dbReference type="SAM" id="Phobius"/>
    </source>
</evidence>
<keyword evidence="1" id="KW-0812">Transmembrane</keyword>
<name>A0AAD8KLJ4_TARER</name>
<feature type="transmembrane region" description="Helical" evidence="1">
    <location>
        <begin position="100"/>
        <end position="119"/>
    </location>
</feature>
<dbReference type="Proteomes" id="UP001229421">
    <property type="component" value="Unassembled WGS sequence"/>
</dbReference>
<keyword evidence="1" id="KW-0472">Membrane</keyword>
<keyword evidence="3" id="KW-1185">Reference proteome</keyword>
<dbReference type="EMBL" id="JAUHHV010000005">
    <property type="protein sequence ID" value="KAK1424989.1"/>
    <property type="molecule type" value="Genomic_DNA"/>
</dbReference>
<comment type="caution">
    <text evidence="2">The sequence shown here is derived from an EMBL/GenBank/DDBJ whole genome shotgun (WGS) entry which is preliminary data.</text>
</comment>
<proteinExistence type="predicted"/>
<dbReference type="AlphaFoldDB" id="A0AAD8KLJ4"/>
<evidence type="ECO:0000313" key="2">
    <source>
        <dbReference type="EMBL" id="KAK1424989.1"/>
    </source>
</evidence>
<protein>
    <submittedName>
        <fullName evidence="2">Uncharacterized protein</fullName>
    </submittedName>
</protein>
<evidence type="ECO:0000313" key="3">
    <source>
        <dbReference type="Proteomes" id="UP001229421"/>
    </source>
</evidence>